<protein>
    <submittedName>
        <fullName evidence="1">Uncharacterized protein</fullName>
    </submittedName>
</protein>
<dbReference type="AlphaFoldDB" id="G4Z1V3"/>
<dbReference type="InParanoid" id="G4Z1V3"/>
<dbReference type="KEGG" id="psoj:PHYSODRAFT_285352"/>
<name>G4Z1V3_PHYSP</name>
<dbReference type="Proteomes" id="UP000002640">
    <property type="component" value="Unassembled WGS sequence"/>
</dbReference>
<reference evidence="1 2" key="1">
    <citation type="journal article" date="2006" name="Science">
        <title>Phytophthora genome sequences uncover evolutionary origins and mechanisms of pathogenesis.</title>
        <authorList>
            <person name="Tyler B.M."/>
            <person name="Tripathy S."/>
            <person name="Zhang X."/>
            <person name="Dehal P."/>
            <person name="Jiang R.H."/>
            <person name="Aerts A."/>
            <person name="Arredondo F.D."/>
            <person name="Baxter L."/>
            <person name="Bensasson D."/>
            <person name="Beynon J.L."/>
            <person name="Chapman J."/>
            <person name="Damasceno C.M."/>
            <person name="Dorrance A.E."/>
            <person name="Dou D."/>
            <person name="Dickerman A.W."/>
            <person name="Dubchak I.L."/>
            <person name="Garbelotto M."/>
            <person name="Gijzen M."/>
            <person name="Gordon S.G."/>
            <person name="Govers F."/>
            <person name="Grunwald N.J."/>
            <person name="Huang W."/>
            <person name="Ivors K.L."/>
            <person name="Jones R.W."/>
            <person name="Kamoun S."/>
            <person name="Krampis K."/>
            <person name="Lamour K.H."/>
            <person name="Lee M.K."/>
            <person name="McDonald W.H."/>
            <person name="Medina M."/>
            <person name="Meijer H.J."/>
            <person name="Nordberg E.K."/>
            <person name="Maclean D.J."/>
            <person name="Ospina-Giraldo M.D."/>
            <person name="Morris P.F."/>
            <person name="Phuntumart V."/>
            <person name="Putnam N.H."/>
            <person name="Rash S."/>
            <person name="Rose J.K."/>
            <person name="Sakihama Y."/>
            <person name="Salamov A.A."/>
            <person name="Savidor A."/>
            <person name="Scheuring C.F."/>
            <person name="Smith B.M."/>
            <person name="Sobral B.W."/>
            <person name="Terry A."/>
            <person name="Torto-Alalibo T.A."/>
            <person name="Win J."/>
            <person name="Xu Z."/>
            <person name="Zhang H."/>
            <person name="Grigoriev I.V."/>
            <person name="Rokhsar D.S."/>
            <person name="Boore J.L."/>
        </authorList>
    </citation>
    <scope>NUCLEOTIDE SEQUENCE [LARGE SCALE GENOMIC DNA]</scope>
    <source>
        <strain evidence="1 2">P6497</strain>
    </source>
</reference>
<feature type="non-terminal residue" evidence="1">
    <location>
        <position position="151"/>
    </location>
</feature>
<evidence type="ECO:0000313" key="1">
    <source>
        <dbReference type="EMBL" id="EGZ19951.1"/>
    </source>
</evidence>
<dbReference type="RefSeq" id="XP_009522668.1">
    <property type="nucleotide sequence ID" value="XM_009524373.1"/>
</dbReference>
<sequence>MRESAKCNARKPQLDDPCTARGRWTMAGAAAHSARGSPIKFNQHHALSVWRIWWLGHPAAGYPPFRALQPSDFTKTNRKMFSEWTVLVRHIVAGVEASTGARMQRPTSQRVADDLYQLGIAHVPMKPPTHAAKQRPERAVTTLRRIRQAIH</sequence>
<dbReference type="EMBL" id="JH159153">
    <property type="protein sequence ID" value="EGZ19951.1"/>
    <property type="molecule type" value="Genomic_DNA"/>
</dbReference>
<dbReference type="GeneID" id="20640022"/>
<organism evidence="1 2">
    <name type="scientific">Phytophthora sojae (strain P6497)</name>
    <name type="common">Soybean stem and root rot agent</name>
    <name type="synonym">Phytophthora megasperma f. sp. glycines</name>
    <dbReference type="NCBI Taxonomy" id="1094619"/>
    <lineage>
        <taxon>Eukaryota</taxon>
        <taxon>Sar</taxon>
        <taxon>Stramenopiles</taxon>
        <taxon>Oomycota</taxon>
        <taxon>Peronosporomycetes</taxon>
        <taxon>Peronosporales</taxon>
        <taxon>Peronosporaceae</taxon>
        <taxon>Phytophthora</taxon>
    </lineage>
</organism>
<proteinExistence type="predicted"/>
<dbReference type="SMR" id="G4Z1V3"/>
<accession>G4Z1V3</accession>
<evidence type="ECO:0000313" key="2">
    <source>
        <dbReference type="Proteomes" id="UP000002640"/>
    </source>
</evidence>
<keyword evidence="2" id="KW-1185">Reference proteome</keyword>
<gene>
    <name evidence="1" type="ORF">PHYSODRAFT_285352</name>
</gene>